<evidence type="ECO:0000313" key="2">
    <source>
        <dbReference type="Proteomes" id="UP000037069"/>
    </source>
</evidence>
<dbReference type="AlphaFoldDB" id="A0A0L0C5F4"/>
<proteinExistence type="predicted"/>
<organism evidence="1 2">
    <name type="scientific">Lucilia cuprina</name>
    <name type="common">Green bottle fly</name>
    <name type="synonym">Australian sheep blowfly</name>
    <dbReference type="NCBI Taxonomy" id="7375"/>
    <lineage>
        <taxon>Eukaryota</taxon>
        <taxon>Metazoa</taxon>
        <taxon>Ecdysozoa</taxon>
        <taxon>Arthropoda</taxon>
        <taxon>Hexapoda</taxon>
        <taxon>Insecta</taxon>
        <taxon>Pterygota</taxon>
        <taxon>Neoptera</taxon>
        <taxon>Endopterygota</taxon>
        <taxon>Diptera</taxon>
        <taxon>Brachycera</taxon>
        <taxon>Muscomorpha</taxon>
        <taxon>Oestroidea</taxon>
        <taxon>Calliphoridae</taxon>
        <taxon>Luciliinae</taxon>
        <taxon>Lucilia</taxon>
    </lineage>
</organism>
<dbReference type="EMBL" id="JRES01000896">
    <property type="protein sequence ID" value="KNC27472.1"/>
    <property type="molecule type" value="Genomic_DNA"/>
</dbReference>
<protein>
    <submittedName>
        <fullName evidence="1">Uncharacterized protein</fullName>
    </submittedName>
</protein>
<accession>A0A0L0C5F4</accession>
<evidence type="ECO:0000313" key="1">
    <source>
        <dbReference type="EMBL" id="KNC27472.1"/>
    </source>
</evidence>
<sequence>MRCSIQYILESSVKILVVYSLELTHCKLENFRIGWCHTHHQLHFRRNTFELLNCECVCVREKAGEYVCEFKLCEQKTFYFCRKYPRKTQLGTYKTVATTYMLSPNMFLGAVSESSELNTLLEDGNTSVQLMTIKLQLINTTFPYPLHKTNSAIPPGDNYVLHDTFLYVYCQDDYLRKKGGGLAVERVAHPE</sequence>
<gene>
    <name evidence="1" type="ORF">FF38_03547</name>
</gene>
<reference evidence="1 2" key="1">
    <citation type="journal article" date="2015" name="Nat. Commun.">
        <title>Lucilia cuprina genome unlocks parasitic fly biology to underpin future interventions.</title>
        <authorList>
            <person name="Anstead C.A."/>
            <person name="Korhonen P.K."/>
            <person name="Young N.D."/>
            <person name="Hall R.S."/>
            <person name="Jex A.R."/>
            <person name="Murali S.C."/>
            <person name="Hughes D.S."/>
            <person name="Lee S.F."/>
            <person name="Perry T."/>
            <person name="Stroehlein A.J."/>
            <person name="Ansell B.R."/>
            <person name="Breugelmans B."/>
            <person name="Hofmann A."/>
            <person name="Qu J."/>
            <person name="Dugan S."/>
            <person name="Lee S.L."/>
            <person name="Chao H."/>
            <person name="Dinh H."/>
            <person name="Han Y."/>
            <person name="Doddapaneni H.V."/>
            <person name="Worley K.C."/>
            <person name="Muzny D.M."/>
            <person name="Ioannidis P."/>
            <person name="Waterhouse R.M."/>
            <person name="Zdobnov E.M."/>
            <person name="James P.J."/>
            <person name="Bagnall N.H."/>
            <person name="Kotze A.C."/>
            <person name="Gibbs R.A."/>
            <person name="Richards S."/>
            <person name="Batterham P."/>
            <person name="Gasser R.B."/>
        </authorList>
    </citation>
    <scope>NUCLEOTIDE SEQUENCE [LARGE SCALE GENOMIC DNA]</scope>
    <source>
        <strain evidence="1 2">LS</strain>
        <tissue evidence="1">Full body</tissue>
    </source>
</reference>
<comment type="caution">
    <text evidence="1">The sequence shown here is derived from an EMBL/GenBank/DDBJ whole genome shotgun (WGS) entry which is preliminary data.</text>
</comment>
<name>A0A0L0C5F4_LUCCU</name>
<dbReference type="Proteomes" id="UP000037069">
    <property type="component" value="Unassembled WGS sequence"/>
</dbReference>
<keyword evidence="2" id="KW-1185">Reference proteome</keyword>